<keyword evidence="3" id="KW-1185">Reference proteome</keyword>
<reference evidence="2 3" key="1">
    <citation type="submission" date="2016-09" db="EMBL/GenBank/DDBJ databases">
        <authorList>
            <person name="Capua I."/>
            <person name="De Benedictis P."/>
            <person name="Joannis T."/>
            <person name="Lombin L.H."/>
            <person name="Cattoli G."/>
        </authorList>
    </citation>
    <scope>NUCLEOTIDE SEQUENCE [LARGE SCALE GENOMIC DNA]</scope>
    <source>
        <strain evidence="2 3">ISLP-3</strain>
    </source>
</reference>
<gene>
    <name evidence="2" type="ORF">SAMN05216410_0795</name>
</gene>
<sequence>MPDHAFTLGPGHPTPEIPHVPEPYVIRPRVRRVLDAAHRMTVLRAPLGFGKTAAITSWLGDTHQSRALAWHGLRAPPVSSLSFWVALATDLSACLTPGRPPATTYDDVCDLVAALTAPLLIVIDGLEAAESTPTSDPSPVGAIVTEIVDLLRSSPHLQVVISCRPYGPLAMDALFGPDAQILDSAELALSEEDTLELAAAAGVPLTPAQAHHLHSRLWGWPVLTRTVIDRVASSGTGYTETSWEVAGGYLAALDTQRVDPEVGHFIRQVSILDPLTGPLARRLTGSPFAGRALADLERSGLTRSRLHDGERHYTLLPAVVHAIRVRPAAAAEHAPAHRHAAKMFRNLPEHALRHSVLAQDWDLVVSIAEEQTVPLVLDHPRGLLGALAAVPAPELRGHLGLVRLRDVLARFDDDVFDRPTTLPLPGEVLDPPTLRRALTMATAQILALRACHHDVAAADLVTRCAQALLGPGDPLGAGAALPLFLLHAGIARCLVGDLGAAITDFEECLERSSTAMEPLARAAAEYSALAQALCGDLSGARRMLERSRGFSRALVTLELVDDRLDRLVGALIALDELDLEEARRLLPSPDPRRQVGVPPAWFVDEYVRAHLRVLSGDLFSATTGLSRALHDRRTSLGRGTLSSEMLTATAATINVWGGNATRAKNFLGAVPPGELVNAVHADVALQVGDVEGALAIADTALAGETMPDRLRVEMLLTRTVARDRQGHRFGAAADLREAITLADPLLLRPFLAVPRALLEEMVTRVPEASVLLARLESAGITLTLVEHQLMVSLAADEQDLLRALDAGARIDTIARSLGIPATDAVVVVENLFRSLGVHDRLGAIAAGHMLGYLGVPGT</sequence>
<dbReference type="OrthoDB" id="134985at2"/>
<proteinExistence type="predicted"/>
<protein>
    <submittedName>
        <fullName evidence="2">LuxR family transcriptional regulator, maltose regulon positive regulatory protein</fullName>
    </submittedName>
</protein>
<organism evidence="2 3">
    <name type="scientific">Sanguibacter gelidistatuariae</name>
    <dbReference type="NCBI Taxonomy" id="1814289"/>
    <lineage>
        <taxon>Bacteria</taxon>
        <taxon>Bacillati</taxon>
        <taxon>Actinomycetota</taxon>
        <taxon>Actinomycetes</taxon>
        <taxon>Micrococcales</taxon>
        <taxon>Sanguibacteraceae</taxon>
        <taxon>Sanguibacter</taxon>
    </lineage>
</organism>
<dbReference type="Pfam" id="PF25873">
    <property type="entry name" value="WHD_MalT"/>
    <property type="match status" value="1"/>
</dbReference>
<evidence type="ECO:0000313" key="3">
    <source>
        <dbReference type="Proteomes" id="UP000199039"/>
    </source>
</evidence>
<dbReference type="RefSeq" id="WP_093180939.1">
    <property type="nucleotide sequence ID" value="NZ_FMYH01000001.1"/>
</dbReference>
<dbReference type="AlphaFoldDB" id="A0A1G6H982"/>
<dbReference type="STRING" id="1814289.SAMN05216410_0795"/>
<accession>A0A1G6H982</accession>
<evidence type="ECO:0000259" key="1">
    <source>
        <dbReference type="Pfam" id="PF25873"/>
    </source>
</evidence>
<dbReference type="Proteomes" id="UP000199039">
    <property type="component" value="Unassembled WGS sequence"/>
</dbReference>
<dbReference type="InterPro" id="IPR059106">
    <property type="entry name" value="WHD_MalT"/>
</dbReference>
<dbReference type="EMBL" id="FMYH01000001">
    <property type="protein sequence ID" value="SDB89996.1"/>
    <property type="molecule type" value="Genomic_DNA"/>
</dbReference>
<name>A0A1G6H982_9MICO</name>
<evidence type="ECO:0000313" key="2">
    <source>
        <dbReference type="EMBL" id="SDB89996.1"/>
    </source>
</evidence>
<feature type="domain" description="MalT-like winged helix" evidence="1">
    <location>
        <begin position="256"/>
        <end position="322"/>
    </location>
</feature>